<dbReference type="Gene3D" id="2.70.170.10">
    <property type="entry name" value="Neurotransmitter-gated ion-channel ligand-binding domain"/>
    <property type="match status" value="1"/>
</dbReference>
<dbReference type="GO" id="GO:0004888">
    <property type="term" value="F:transmembrane signaling receptor activity"/>
    <property type="evidence" value="ECO:0007669"/>
    <property type="project" value="InterPro"/>
</dbReference>
<dbReference type="PANTHER" id="PTHR18945">
    <property type="entry name" value="NEUROTRANSMITTER GATED ION CHANNEL"/>
    <property type="match status" value="1"/>
</dbReference>
<keyword evidence="1" id="KW-0732">Signal</keyword>
<feature type="domain" description="Neurotransmitter-gated ion-channel ligand-binding" evidence="2">
    <location>
        <begin position="23"/>
        <end position="111"/>
    </location>
</feature>
<dbReference type="Proteomes" id="UP000887566">
    <property type="component" value="Unplaced"/>
</dbReference>
<dbReference type="InterPro" id="IPR036734">
    <property type="entry name" value="Neur_chan_lig-bd_sf"/>
</dbReference>
<dbReference type="WBParaSite" id="PSAMB.scaffold9839size4580.g32782.t1">
    <property type="protein sequence ID" value="PSAMB.scaffold9839size4580.g32782.t1"/>
    <property type="gene ID" value="PSAMB.scaffold9839size4580.g32782"/>
</dbReference>
<accession>A0A914XT42</accession>
<dbReference type="GO" id="GO:0005230">
    <property type="term" value="F:extracellular ligand-gated monoatomic ion channel activity"/>
    <property type="evidence" value="ECO:0007669"/>
    <property type="project" value="InterPro"/>
</dbReference>
<feature type="signal peptide" evidence="1">
    <location>
        <begin position="1"/>
        <end position="18"/>
    </location>
</feature>
<protein>
    <submittedName>
        <fullName evidence="4">Neurotransmitter-gated ion-channel ligand-binding domain-containing protein</fullName>
    </submittedName>
</protein>
<evidence type="ECO:0000259" key="2">
    <source>
        <dbReference type="Pfam" id="PF02931"/>
    </source>
</evidence>
<dbReference type="InterPro" id="IPR006201">
    <property type="entry name" value="Neur_channel"/>
</dbReference>
<sequence>MWLCPILFHFFAFIVGKGETSERDVVTHIFQSYDKRTRPVRNDSQVILVKIGLNLISLLDVNEQQEYIKLAVTLDYIWHDDFLMWNPAEFNGTTSITVPADMVWRPDVTVVSTV</sequence>
<name>A0A914XT42_9BILA</name>
<reference evidence="4" key="1">
    <citation type="submission" date="2022-11" db="UniProtKB">
        <authorList>
            <consortium name="WormBaseParasite"/>
        </authorList>
    </citation>
    <scope>IDENTIFICATION</scope>
</reference>
<keyword evidence="3" id="KW-1185">Reference proteome</keyword>
<feature type="chain" id="PRO_5036964512" evidence="1">
    <location>
        <begin position="19"/>
        <end position="114"/>
    </location>
</feature>
<proteinExistence type="predicted"/>
<dbReference type="SUPFAM" id="SSF63712">
    <property type="entry name" value="Nicotinic receptor ligand binding domain-like"/>
    <property type="match status" value="1"/>
</dbReference>
<dbReference type="AlphaFoldDB" id="A0A914XT42"/>
<dbReference type="InterPro" id="IPR006202">
    <property type="entry name" value="Neur_chan_lig-bd"/>
</dbReference>
<evidence type="ECO:0000256" key="1">
    <source>
        <dbReference type="SAM" id="SignalP"/>
    </source>
</evidence>
<organism evidence="3 4">
    <name type="scientific">Plectus sambesii</name>
    <dbReference type="NCBI Taxonomy" id="2011161"/>
    <lineage>
        <taxon>Eukaryota</taxon>
        <taxon>Metazoa</taxon>
        <taxon>Ecdysozoa</taxon>
        <taxon>Nematoda</taxon>
        <taxon>Chromadorea</taxon>
        <taxon>Plectida</taxon>
        <taxon>Plectina</taxon>
        <taxon>Plectoidea</taxon>
        <taxon>Plectidae</taxon>
        <taxon>Plectus</taxon>
    </lineage>
</organism>
<dbReference type="Pfam" id="PF02931">
    <property type="entry name" value="Neur_chan_LBD"/>
    <property type="match status" value="1"/>
</dbReference>
<evidence type="ECO:0000313" key="4">
    <source>
        <dbReference type="WBParaSite" id="PSAMB.scaffold9839size4580.g32782.t1"/>
    </source>
</evidence>
<dbReference type="GO" id="GO:0016020">
    <property type="term" value="C:membrane"/>
    <property type="evidence" value="ECO:0007669"/>
    <property type="project" value="InterPro"/>
</dbReference>
<evidence type="ECO:0000313" key="3">
    <source>
        <dbReference type="Proteomes" id="UP000887566"/>
    </source>
</evidence>